<name>A0A6N2V8U7_9FIRM</name>
<organism evidence="14">
    <name type="scientific">uncultured Anaerotruncus sp</name>
    <dbReference type="NCBI Taxonomy" id="905011"/>
    <lineage>
        <taxon>Bacteria</taxon>
        <taxon>Bacillati</taxon>
        <taxon>Bacillota</taxon>
        <taxon>Clostridia</taxon>
        <taxon>Eubacteriales</taxon>
        <taxon>Oscillospiraceae</taxon>
        <taxon>Anaerotruncus</taxon>
        <taxon>environmental samples</taxon>
    </lineage>
</organism>
<keyword evidence="4 9" id="KW-0547">Nucleotide-binding</keyword>
<feature type="transmembrane region" description="Helical" evidence="11">
    <location>
        <begin position="340"/>
        <end position="363"/>
    </location>
</feature>
<keyword evidence="2" id="KW-0723">Serine/threonine-protein kinase</keyword>
<evidence type="ECO:0000256" key="3">
    <source>
        <dbReference type="ARBA" id="ARBA00022679"/>
    </source>
</evidence>
<dbReference type="NCBIfam" id="NF033483">
    <property type="entry name" value="PknB_PASTA_kin"/>
    <property type="match status" value="1"/>
</dbReference>
<dbReference type="PROSITE" id="PS50011">
    <property type="entry name" value="PROTEIN_KINASE_DOM"/>
    <property type="match status" value="1"/>
</dbReference>
<evidence type="ECO:0000259" key="12">
    <source>
        <dbReference type="PROSITE" id="PS50011"/>
    </source>
</evidence>
<evidence type="ECO:0000256" key="9">
    <source>
        <dbReference type="PROSITE-ProRule" id="PRU10141"/>
    </source>
</evidence>
<feature type="domain" description="Protein kinase" evidence="12">
    <location>
        <begin position="13"/>
        <end position="278"/>
    </location>
</feature>
<dbReference type="FunFam" id="1.10.510.10:FF:000021">
    <property type="entry name" value="Serine/threonine protein kinase"/>
    <property type="match status" value="1"/>
</dbReference>
<evidence type="ECO:0000313" key="14">
    <source>
        <dbReference type="EMBL" id="VYT25933.1"/>
    </source>
</evidence>
<feature type="domain" description="PASTA" evidence="13">
    <location>
        <begin position="507"/>
        <end position="575"/>
    </location>
</feature>
<dbReference type="PANTHER" id="PTHR43289:SF34">
    <property type="entry name" value="SERINE_THREONINE-PROTEIN KINASE YBDM-RELATED"/>
    <property type="match status" value="1"/>
</dbReference>
<keyword evidence="5 14" id="KW-0418">Kinase</keyword>
<keyword evidence="11" id="KW-1133">Transmembrane helix</keyword>
<dbReference type="EMBL" id="CACRSL010000005">
    <property type="protein sequence ID" value="VYT25933.1"/>
    <property type="molecule type" value="Genomic_DNA"/>
</dbReference>
<dbReference type="PROSITE" id="PS00108">
    <property type="entry name" value="PROTEIN_KINASE_ST"/>
    <property type="match status" value="1"/>
</dbReference>
<evidence type="ECO:0000256" key="8">
    <source>
        <dbReference type="ARBA" id="ARBA00048679"/>
    </source>
</evidence>
<proteinExistence type="predicted"/>
<evidence type="ECO:0000256" key="7">
    <source>
        <dbReference type="ARBA" id="ARBA00047899"/>
    </source>
</evidence>
<accession>A0A6N2V8U7</accession>
<dbReference type="AlphaFoldDB" id="A0A6N2V8U7"/>
<dbReference type="SUPFAM" id="SSF56112">
    <property type="entry name" value="Protein kinase-like (PK-like)"/>
    <property type="match status" value="1"/>
</dbReference>
<evidence type="ECO:0000259" key="13">
    <source>
        <dbReference type="PROSITE" id="PS51178"/>
    </source>
</evidence>
<dbReference type="Pfam" id="PF03793">
    <property type="entry name" value="PASTA"/>
    <property type="match status" value="3"/>
</dbReference>
<comment type="catalytic activity">
    <reaction evidence="8">
        <text>L-seryl-[protein] + ATP = O-phospho-L-seryl-[protein] + ADP + H(+)</text>
        <dbReference type="Rhea" id="RHEA:17989"/>
        <dbReference type="Rhea" id="RHEA-COMP:9863"/>
        <dbReference type="Rhea" id="RHEA-COMP:11604"/>
        <dbReference type="ChEBI" id="CHEBI:15378"/>
        <dbReference type="ChEBI" id="CHEBI:29999"/>
        <dbReference type="ChEBI" id="CHEBI:30616"/>
        <dbReference type="ChEBI" id="CHEBI:83421"/>
        <dbReference type="ChEBI" id="CHEBI:456216"/>
        <dbReference type="EC" id="2.7.11.1"/>
    </reaction>
</comment>
<reference evidence="14" key="1">
    <citation type="submission" date="2019-11" db="EMBL/GenBank/DDBJ databases">
        <authorList>
            <person name="Feng L."/>
        </authorList>
    </citation>
    <scope>NUCLEOTIDE SEQUENCE</scope>
    <source>
        <strain evidence="14">AundefinedLFYP135</strain>
    </source>
</reference>
<dbReference type="CDD" id="cd06577">
    <property type="entry name" value="PASTA_pknB"/>
    <property type="match status" value="3"/>
</dbReference>
<evidence type="ECO:0000256" key="2">
    <source>
        <dbReference type="ARBA" id="ARBA00022527"/>
    </source>
</evidence>
<evidence type="ECO:0000256" key="11">
    <source>
        <dbReference type="SAM" id="Phobius"/>
    </source>
</evidence>
<evidence type="ECO:0000256" key="6">
    <source>
        <dbReference type="ARBA" id="ARBA00022840"/>
    </source>
</evidence>
<dbReference type="PROSITE" id="PS00107">
    <property type="entry name" value="PROTEIN_KINASE_ATP"/>
    <property type="match status" value="1"/>
</dbReference>
<dbReference type="InterPro" id="IPR017441">
    <property type="entry name" value="Protein_kinase_ATP_BS"/>
</dbReference>
<dbReference type="PROSITE" id="PS51178">
    <property type="entry name" value="PASTA"/>
    <property type="match status" value="3"/>
</dbReference>
<dbReference type="PANTHER" id="PTHR43289">
    <property type="entry name" value="MITOGEN-ACTIVATED PROTEIN KINASE KINASE KINASE 20-RELATED"/>
    <property type="match status" value="1"/>
</dbReference>
<dbReference type="GO" id="GO:0004674">
    <property type="term" value="F:protein serine/threonine kinase activity"/>
    <property type="evidence" value="ECO:0007669"/>
    <property type="project" value="UniProtKB-KW"/>
</dbReference>
<keyword evidence="3 14" id="KW-0808">Transferase</keyword>
<sequence>MDKYLGKRLDGRYEITELIGVGGMANVYKARDVIENRVVAVKILREEYLDNEEFLRRFKNESKAIAVLSHPNIVKVYDVSFSDRMQSIVMEYIDGITLKEYIEQQGALSWKEAVHFTVQILRALQHAHDKGIVHRDVKPQNIMLLSDGTIKITDFGIARFSRSETKTLTDRAIGSVHYISPEQAQGETTDARTDIYSVGVMLFEMLTGRLPFEAENAISVAMKQIQSAPIRPRSINPAIPEGLEEITMRAMQKDLSQRYQSAAEMLRDIDEFKRNPTILFEYKYLTNEVPIDGKKYSQAAGKGTGKKKAKKPTKSAKTGGRFASKRPSSNGEEEEEDNSIITILCGIAAAFVVVCGIFILVMLKINNPFATVPDVEVPQLVGNKYETVRTTEAYQGVFTIEVISTEFNKDYEKGVIYDQNPKAGRKVKSGTKIKVKVSGGQKMITLPSYISQEENEVYAKLKELGLHYETVEVYHDDVPAGYVVITEPGKGGQVAEGDTVIVKVSKGAENKMIDAPDLTGLSLEDAKLVLEANKLQLGTVSHEPSDKPEDVVISQDPMEGQEIQQGGKVNLVVSYGDRELPSVTLSVKLPRIEGLVKVQATIDGKLLHEELLDPSEVRTWQPRFEGEGTAKVQILVDEKKYQDYTIDFDEGTYDKTKTYNNDFE</sequence>
<dbReference type="CDD" id="cd14014">
    <property type="entry name" value="STKc_PknB_like"/>
    <property type="match status" value="1"/>
</dbReference>
<dbReference type="Pfam" id="PF00069">
    <property type="entry name" value="Pkinase"/>
    <property type="match status" value="1"/>
</dbReference>
<feature type="domain" description="PASTA" evidence="13">
    <location>
        <begin position="371"/>
        <end position="439"/>
    </location>
</feature>
<feature type="compositionally biased region" description="Basic residues" evidence="10">
    <location>
        <begin position="304"/>
        <end position="314"/>
    </location>
</feature>
<evidence type="ECO:0000256" key="10">
    <source>
        <dbReference type="SAM" id="MobiDB-lite"/>
    </source>
</evidence>
<keyword evidence="11" id="KW-0472">Membrane</keyword>
<dbReference type="Gene3D" id="1.10.510.10">
    <property type="entry name" value="Transferase(Phosphotransferase) domain 1"/>
    <property type="match status" value="1"/>
</dbReference>
<dbReference type="SMART" id="SM00740">
    <property type="entry name" value="PASTA"/>
    <property type="match status" value="3"/>
</dbReference>
<dbReference type="EC" id="2.7.11.1" evidence="1"/>
<dbReference type="InterPro" id="IPR005543">
    <property type="entry name" value="PASTA_dom"/>
</dbReference>
<comment type="catalytic activity">
    <reaction evidence="7">
        <text>L-threonyl-[protein] + ATP = O-phospho-L-threonyl-[protein] + ADP + H(+)</text>
        <dbReference type="Rhea" id="RHEA:46608"/>
        <dbReference type="Rhea" id="RHEA-COMP:11060"/>
        <dbReference type="Rhea" id="RHEA-COMP:11605"/>
        <dbReference type="ChEBI" id="CHEBI:15378"/>
        <dbReference type="ChEBI" id="CHEBI:30013"/>
        <dbReference type="ChEBI" id="CHEBI:30616"/>
        <dbReference type="ChEBI" id="CHEBI:61977"/>
        <dbReference type="ChEBI" id="CHEBI:456216"/>
        <dbReference type="EC" id="2.7.11.1"/>
    </reaction>
</comment>
<dbReference type="Gene3D" id="3.30.200.20">
    <property type="entry name" value="Phosphorylase Kinase, domain 1"/>
    <property type="match status" value="1"/>
</dbReference>
<evidence type="ECO:0000256" key="5">
    <source>
        <dbReference type="ARBA" id="ARBA00022777"/>
    </source>
</evidence>
<dbReference type="InterPro" id="IPR008271">
    <property type="entry name" value="Ser/Thr_kinase_AS"/>
</dbReference>
<feature type="binding site" evidence="9">
    <location>
        <position position="42"/>
    </location>
    <ligand>
        <name>ATP</name>
        <dbReference type="ChEBI" id="CHEBI:30616"/>
    </ligand>
</feature>
<dbReference type="Gene3D" id="3.30.10.20">
    <property type="match status" value="3"/>
</dbReference>
<feature type="domain" description="PASTA" evidence="13">
    <location>
        <begin position="440"/>
        <end position="506"/>
    </location>
</feature>
<evidence type="ECO:0000256" key="1">
    <source>
        <dbReference type="ARBA" id="ARBA00012513"/>
    </source>
</evidence>
<keyword evidence="11" id="KW-0812">Transmembrane</keyword>
<dbReference type="FunFam" id="3.30.200.20:FF:000035">
    <property type="entry name" value="Serine/threonine protein kinase Stk1"/>
    <property type="match status" value="1"/>
</dbReference>
<protein>
    <recommendedName>
        <fullName evidence="1">non-specific serine/threonine protein kinase</fullName>
        <ecNumber evidence="1">2.7.11.1</ecNumber>
    </recommendedName>
</protein>
<dbReference type="InterPro" id="IPR011009">
    <property type="entry name" value="Kinase-like_dom_sf"/>
</dbReference>
<keyword evidence="6 9" id="KW-0067">ATP-binding</keyword>
<evidence type="ECO:0000256" key="4">
    <source>
        <dbReference type="ARBA" id="ARBA00022741"/>
    </source>
</evidence>
<feature type="region of interest" description="Disordered" evidence="10">
    <location>
        <begin position="296"/>
        <end position="335"/>
    </location>
</feature>
<dbReference type="GO" id="GO:0005524">
    <property type="term" value="F:ATP binding"/>
    <property type="evidence" value="ECO:0007669"/>
    <property type="project" value="UniProtKB-UniRule"/>
</dbReference>
<dbReference type="SMART" id="SM00220">
    <property type="entry name" value="S_TKc"/>
    <property type="match status" value="1"/>
</dbReference>
<gene>
    <name evidence="14" type="primary">prkC_2</name>
    <name evidence="14" type="ORF">AULFYP135_02327</name>
</gene>
<dbReference type="InterPro" id="IPR000719">
    <property type="entry name" value="Prot_kinase_dom"/>
</dbReference>